<protein>
    <submittedName>
        <fullName evidence="2">Uncharacterized protein</fullName>
    </submittedName>
</protein>
<accession>A0A502FD86</accession>
<evidence type="ECO:0000256" key="1">
    <source>
        <dbReference type="SAM" id="SignalP"/>
    </source>
</evidence>
<dbReference type="Proteomes" id="UP000319486">
    <property type="component" value="Unassembled WGS sequence"/>
</dbReference>
<evidence type="ECO:0000313" key="3">
    <source>
        <dbReference type="Proteomes" id="UP000319486"/>
    </source>
</evidence>
<feature type="chain" id="PRO_5030107366" evidence="1">
    <location>
        <begin position="26"/>
        <end position="111"/>
    </location>
</feature>
<keyword evidence="3" id="KW-1185">Reference proteome</keyword>
<dbReference type="RefSeq" id="WP_140649434.1">
    <property type="nucleotide sequence ID" value="NZ_RCZB01000003.1"/>
</dbReference>
<sequence length="111" mass="11424">MKLRALFTTIAIGTATGLTIAPVQAQSVDPCTVYMCMAGISGFGVGGGGGPACAPAITYWHTALAVYSPYFNPPASAARRRGYLTPACPGANVTTNTAVLNAIMTEWGWVP</sequence>
<name>A0A502FD86_9GAMM</name>
<comment type="caution">
    <text evidence="2">The sequence shown here is derived from an EMBL/GenBank/DDBJ whole genome shotgun (WGS) entry which is preliminary data.</text>
</comment>
<evidence type="ECO:0000313" key="2">
    <source>
        <dbReference type="EMBL" id="TPG11784.1"/>
    </source>
</evidence>
<gene>
    <name evidence="2" type="ORF">EAH88_04665</name>
</gene>
<keyword evidence="1" id="KW-0732">Signal</keyword>
<proteinExistence type="predicted"/>
<feature type="signal peptide" evidence="1">
    <location>
        <begin position="1"/>
        <end position="25"/>
    </location>
</feature>
<organism evidence="2 3">
    <name type="scientific">Rhodanobacter glycinis</name>
    <dbReference type="NCBI Taxonomy" id="582702"/>
    <lineage>
        <taxon>Bacteria</taxon>
        <taxon>Pseudomonadati</taxon>
        <taxon>Pseudomonadota</taxon>
        <taxon>Gammaproteobacteria</taxon>
        <taxon>Lysobacterales</taxon>
        <taxon>Rhodanobacteraceae</taxon>
        <taxon>Rhodanobacter</taxon>
    </lineage>
</organism>
<reference evidence="2 3" key="1">
    <citation type="journal article" date="2019" name="Environ. Microbiol.">
        <title>Species interactions and distinct microbial communities in high Arctic permafrost affected cryosols are associated with the CH4 and CO2 gas fluxes.</title>
        <authorList>
            <person name="Altshuler I."/>
            <person name="Hamel J."/>
            <person name="Turney S."/>
            <person name="Magnuson E."/>
            <person name="Levesque R."/>
            <person name="Greer C."/>
            <person name="Whyte L.G."/>
        </authorList>
    </citation>
    <scope>NUCLEOTIDE SEQUENCE [LARGE SCALE GENOMIC DNA]</scope>
    <source>
        <strain evidence="2 3">S13Y</strain>
    </source>
</reference>
<dbReference type="EMBL" id="RCZO01000001">
    <property type="protein sequence ID" value="TPG11784.1"/>
    <property type="molecule type" value="Genomic_DNA"/>
</dbReference>
<dbReference type="OrthoDB" id="6008626at2"/>
<dbReference type="AlphaFoldDB" id="A0A502FD86"/>